<dbReference type="EMBL" id="RKMF01000002">
    <property type="protein sequence ID" value="ROZ64790.1"/>
    <property type="molecule type" value="Genomic_DNA"/>
</dbReference>
<comment type="similarity">
    <text evidence="1">Belongs to the C/M/P thioester hydrolase family.</text>
</comment>
<keyword evidence="4" id="KW-0443">Lipid metabolism</keyword>
<dbReference type="AlphaFoldDB" id="A0A3N3ZUK3"/>
<keyword evidence="11" id="KW-1185">Reference proteome</keyword>
<dbReference type="CDD" id="cd03445">
    <property type="entry name" value="Thioesterase_II_repeat2"/>
    <property type="match status" value="1"/>
</dbReference>
<organism evidence="10 11">
    <name type="scientific">Kocuria soli</name>
    <dbReference type="NCBI Taxonomy" id="2485125"/>
    <lineage>
        <taxon>Bacteria</taxon>
        <taxon>Bacillati</taxon>
        <taxon>Actinomycetota</taxon>
        <taxon>Actinomycetes</taxon>
        <taxon>Micrococcales</taxon>
        <taxon>Micrococcaceae</taxon>
        <taxon>Kocuria</taxon>
    </lineage>
</organism>
<dbReference type="Pfam" id="PF02551">
    <property type="entry name" value="Acyl_CoA_thio"/>
    <property type="match status" value="1"/>
</dbReference>
<protein>
    <recommendedName>
        <fullName evidence="6">Acyl-CoA thioesterase 2</fullName>
    </recommendedName>
    <alternativeName>
        <fullName evidence="7">Thioesterase II</fullName>
    </alternativeName>
</protein>
<dbReference type="PANTHER" id="PTHR11066">
    <property type="entry name" value="ACYL-COA THIOESTERASE"/>
    <property type="match status" value="1"/>
</dbReference>
<evidence type="ECO:0000256" key="6">
    <source>
        <dbReference type="ARBA" id="ARBA00071120"/>
    </source>
</evidence>
<accession>A0A3N3ZUK3</accession>
<comment type="subunit">
    <text evidence="2">Homotetramer.</text>
</comment>
<dbReference type="InterPro" id="IPR042171">
    <property type="entry name" value="Acyl-CoA_hotdog"/>
</dbReference>
<feature type="domain" description="Acyl-CoA thioesterase 2 C-terminal" evidence="8">
    <location>
        <begin position="171"/>
        <end position="274"/>
    </location>
</feature>
<dbReference type="InterPro" id="IPR003703">
    <property type="entry name" value="Acyl_CoA_thio"/>
</dbReference>
<dbReference type="GO" id="GO:0047617">
    <property type="term" value="F:fatty acyl-CoA hydrolase activity"/>
    <property type="evidence" value="ECO:0007669"/>
    <property type="project" value="UniProtKB-EC"/>
</dbReference>
<evidence type="ECO:0000256" key="3">
    <source>
        <dbReference type="ARBA" id="ARBA00022801"/>
    </source>
</evidence>
<comment type="caution">
    <text evidence="10">The sequence shown here is derived from an EMBL/GenBank/DDBJ whole genome shotgun (WGS) entry which is preliminary data.</text>
</comment>
<dbReference type="Proteomes" id="UP000270616">
    <property type="component" value="Unassembled WGS sequence"/>
</dbReference>
<evidence type="ECO:0000313" key="11">
    <source>
        <dbReference type="Proteomes" id="UP000270616"/>
    </source>
</evidence>
<gene>
    <name evidence="10" type="ORF">EDL96_01625</name>
</gene>
<evidence type="ECO:0000256" key="7">
    <source>
        <dbReference type="ARBA" id="ARBA00079653"/>
    </source>
</evidence>
<dbReference type="SUPFAM" id="SSF54637">
    <property type="entry name" value="Thioesterase/thiol ester dehydrase-isomerase"/>
    <property type="match status" value="2"/>
</dbReference>
<keyword evidence="3" id="KW-0378">Hydrolase</keyword>
<dbReference type="FunFam" id="2.40.160.210:FF:000001">
    <property type="entry name" value="Acyl-CoA thioesterase II"/>
    <property type="match status" value="1"/>
</dbReference>
<sequence length="284" mass="31834">MLDLSDGGGVRTLEDIFVGQTISSPRGSVYGGQVMAQAVTAAMRTVEEDRQIHSMHGYFLRAGDIHEPITFGVERMRDGRSFSTRRVHAYQFGAPILSGIFSFQTASEGLEHQDTCPKGMPDPESLPTAQELLGHIDLPQARAIAKERPFDIRYITPAIYLKPDDREEPFNAVWVRTHRQLPDDPRIHQAALAYVSDYVMLEPALRRHGKSWIEEGMTIASLDHAMWWHRPARADEWLLYVQASPSASGARALGEGRMFDRDGNLVATTMQEGMVRLPEFRSGS</sequence>
<evidence type="ECO:0000256" key="2">
    <source>
        <dbReference type="ARBA" id="ARBA00011881"/>
    </source>
</evidence>
<dbReference type="PANTHER" id="PTHR11066:SF34">
    <property type="entry name" value="ACYL-COENZYME A THIOESTERASE 8"/>
    <property type="match status" value="1"/>
</dbReference>
<evidence type="ECO:0000259" key="9">
    <source>
        <dbReference type="Pfam" id="PF13622"/>
    </source>
</evidence>
<name>A0A3N3ZUK3_9MICC</name>
<evidence type="ECO:0000256" key="5">
    <source>
        <dbReference type="ARBA" id="ARBA00050943"/>
    </source>
</evidence>
<dbReference type="Gene3D" id="2.40.160.210">
    <property type="entry name" value="Acyl-CoA thioesterase, double hotdog domain"/>
    <property type="match status" value="1"/>
</dbReference>
<proteinExistence type="inferred from homology"/>
<dbReference type="InterPro" id="IPR025652">
    <property type="entry name" value="TesB_C"/>
</dbReference>
<dbReference type="OrthoDB" id="9781019at2"/>
<reference evidence="10 11" key="1">
    <citation type="submission" date="2018-10" db="EMBL/GenBank/DDBJ databases">
        <title>Kocuria sp. M5W7-7, whole genome shotgun sequence.</title>
        <authorList>
            <person name="Tuo L."/>
        </authorList>
    </citation>
    <scope>NUCLEOTIDE SEQUENCE [LARGE SCALE GENOMIC DNA]</scope>
    <source>
        <strain evidence="10 11">M5W7-7</strain>
    </source>
</reference>
<evidence type="ECO:0000259" key="8">
    <source>
        <dbReference type="Pfam" id="PF02551"/>
    </source>
</evidence>
<dbReference type="InterPro" id="IPR029069">
    <property type="entry name" value="HotDog_dom_sf"/>
</dbReference>
<comment type="catalytic activity">
    <reaction evidence="5">
        <text>a fatty acyl-CoA + H2O = a fatty acid + CoA + H(+)</text>
        <dbReference type="Rhea" id="RHEA:16781"/>
        <dbReference type="ChEBI" id="CHEBI:15377"/>
        <dbReference type="ChEBI" id="CHEBI:15378"/>
        <dbReference type="ChEBI" id="CHEBI:28868"/>
        <dbReference type="ChEBI" id="CHEBI:57287"/>
        <dbReference type="ChEBI" id="CHEBI:77636"/>
        <dbReference type="EC" id="3.1.2.20"/>
    </reaction>
    <physiologicalReaction direction="left-to-right" evidence="5">
        <dbReference type="Rhea" id="RHEA:16782"/>
    </physiologicalReaction>
</comment>
<feature type="domain" description="Acyl-CoA thioesterase-like N-terminal HotDog" evidence="9">
    <location>
        <begin position="27"/>
        <end position="104"/>
    </location>
</feature>
<dbReference type="InterPro" id="IPR049449">
    <property type="entry name" value="TesB_ACOT8-like_N"/>
</dbReference>
<dbReference type="GO" id="GO:0009062">
    <property type="term" value="P:fatty acid catabolic process"/>
    <property type="evidence" value="ECO:0007669"/>
    <property type="project" value="TreeGrafter"/>
</dbReference>
<evidence type="ECO:0000256" key="1">
    <source>
        <dbReference type="ARBA" id="ARBA00006538"/>
    </source>
</evidence>
<evidence type="ECO:0000313" key="10">
    <source>
        <dbReference type="EMBL" id="ROZ64790.1"/>
    </source>
</evidence>
<dbReference type="Pfam" id="PF13622">
    <property type="entry name" value="4HBT_3"/>
    <property type="match status" value="1"/>
</dbReference>
<dbReference type="GO" id="GO:0006637">
    <property type="term" value="P:acyl-CoA metabolic process"/>
    <property type="evidence" value="ECO:0007669"/>
    <property type="project" value="InterPro"/>
</dbReference>
<evidence type="ECO:0000256" key="4">
    <source>
        <dbReference type="ARBA" id="ARBA00023098"/>
    </source>
</evidence>
<dbReference type="CDD" id="cd03444">
    <property type="entry name" value="Thioesterase_II_repeat1"/>
    <property type="match status" value="1"/>
</dbReference>